<dbReference type="AlphaFoldDB" id="A0A3B1AGP2"/>
<dbReference type="NCBIfam" id="NF000942">
    <property type="entry name" value="PRK00094.1-4"/>
    <property type="match status" value="1"/>
</dbReference>
<dbReference type="PRINTS" id="PR00077">
    <property type="entry name" value="GPDHDRGNASE"/>
</dbReference>
<dbReference type="GO" id="GO:0051287">
    <property type="term" value="F:NAD binding"/>
    <property type="evidence" value="ECO:0007669"/>
    <property type="project" value="InterPro"/>
</dbReference>
<protein>
    <submittedName>
        <fullName evidence="6">Glycerol-3-phosphate dehydrogenase [NAD(P)+]</fullName>
        <ecNumber evidence="6">1.1.1.94</ecNumber>
    </submittedName>
</protein>
<sequence>MADLSAIPVTVLGAGSWGTALAIQLARGGRPATLWGHDPRHMASLQMERVNTRYLPGVLLPDSLQLSDDLAGAVQGVRDILVVVPSHAFRGVLNAMQPHLRSDIRVMWATKGLESGSGKLLHRVVEEVLDEAQTMAVVSGPTFAREVAVGLPTALTVASKDADYARFVAERLRSDTFRAYTSPDVAGVEVGGAVKNVLAIAAGICDGLGFGANARSALVTRGLAEVMRLGNALGGQHETFMGLAGLGDLVLTCTDDQSRNRRLGLALGRGNTLEAALADIDQVVEGVQTAREVHDLALSQGVEMPITEQVHAVLYEARAPKEAVHALLTREQKAEGG</sequence>
<evidence type="ECO:0000313" key="6">
    <source>
        <dbReference type="EMBL" id="VAX05079.1"/>
    </source>
</evidence>
<dbReference type="SUPFAM" id="SSF48179">
    <property type="entry name" value="6-phosphogluconate dehydrogenase C-terminal domain-like"/>
    <property type="match status" value="1"/>
</dbReference>
<organism evidence="6">
    <name type="scientific">hydrothermal vent metagenome</name>
    <dbReference type="NCBI Taxonomy" id="652676"/>
    <lineage>
        <taxon>unclassified sequences</taxon>
        <taxon>metagenomes</taxon>
        <taxon>ecological metagenomes</taxon>
    </lineage>
</organism>
<dbReference type="EC" id="1.1.1.94" evidence="6"/>
<dbReference type="PANTHER" id="PTHR11728:SF1">
    <property type="entry name" value="GLYCEROL-3-PHOSPHATE DEHYDROGENASE [NAD(+)] 2, CHLOROPLASTIC"/>
    <property type="match status" value="1"/>
</dbReference>
<dbReference type="GO" id="GO:0005829">
    <property type="term" value="C:cytosol"/>
    <property type="evidence" value="ECO:0007669"/>
    <property type="project" value="TreeGrafter"/>
</dbReference>
<evidence type="ECO:0000256" key="2">
    <source>
        <dbReference type="ARBA" id="ARBA00023002"/>
    </source>
</evidence>
<dbReference type="HAMAP" id="MF_00394">
    <property type="entry name" value="NAD_Glyc3P_dehydrog"/>
    <property type="match status" value="1"/>
</dbReference>
<evidence type="ECO:0000259" key="5">
    <source>
        <dbReference type="Pfam" id="PF07479"/>
    </source>
</evidence>
<evidence type="ECO:0000256" key="3">
    <source>
        <dbReference type="ARBA" id="ARBA00023027"/>
    </source>
</evidence>
<dbReference type="Gene3D" id="3.40.50.720">
    <property type="entry name" value="NAD(P)-binding Rossmann-like Domain"/>
    <property type="match status" value="1"/>
</dbReference>
<dbReference type="PROSITE" id="PS00957">
    <property type="entry name" value="NAD_G3PDH"/>
    <property type="match status" value="1"/>
</dbReference>
<keyword evidence="3" id="KW-0520">NAD</keyword>
<dbReference type="NCBIfam" id="NF000940">
    <property type="entry name" value="PRK00094.1-2"/>
    <property type="match status" value="1"/>
</dbReference>
<name>A0A3B1AGP2_9ZZZZ</name>
<dbReference type="InterPro" id="IPR013328">
    <property type="entry name" value="6PGD_dom2"/>
</dbReference>
<accession>A0A3B1AGP2</accession>
<dbReference type="GO" id="GO:0046168">
    <property type="term" value="P:glycerol-3-phosphate catabolic process"/>
    <property type="evidence" value="ECO:0007669"/>
    <property type="project" value="InterPro"/>
</dbReference>
<dbReference type="PANTHER" id="PTHR11728">
    <property type="entry name" value="GLYCEROL-3-PHOSPHATE DEHYDROGENASE"/>
    <property type="match status" value="1"/>
</dbReference>
<dbReference type="FunFam" id="3.40.50.720:FF:000019">
    <property type="entry name" value="Glycerol-3-phosphate dehydrogenase [NAD(P)+]"/>
    <property type="match status" value="1"/>
</dbReference>
<dbReference type="PIRSF" id="PIRSF000114">
    <property type="entry name" value="Glycerol-3-P_dh"/>
    <property type="match status" value="1"/>
</dbReference>
<evidence type="ECO:0000256" key="1">
    <source>
        <dbReference type="ARBA" id="ARBA00011009"/>
    </source>
</evidence>
<dbReference type="NCBIfam" id="NF000939">
    <property type="entry name" value="PRK00094.1-1"/>
    <property type="match status" value="1"/>
</dbReference>
<dbReference type="InterPro" id="IPR006109">
    <property type="entry name" value="G3P_DH_NAD-dep_C"/>
</dbReference>
<dbReference type="GO" id="GO:0005975">
    <property type="term" value="P:carbohydrate metabolic process"/>
    <property type="evidence" value="ECO:0007669"/>
    <property type="project" value="InterPro"/>
</dbReference>
<dbReference type="InterPro" id="IPR011128">
    <property type="entry name" value="G3P_DH_NAD-dep_N"/>
</dbReference>
<proteinExistence type="inferred from homology"/>
<dbReference type="GO" id="GO:0046474">
    <property type="term" value="P:glycerophospholipid biosynthetic process"/>
    <property type="evidence" value="ECO:0007669"/>
    <property type="project" value="TreeGrafter"/>
</dbReference>
<evidence type="ECO:0000259" key="4">
    <source>
        <dbReference type="Pfam" id="PF01210"/>
    </source>
</evidence>
<dbReference type="Pfam" id="PF07479">
    <property type="entry name" value="NAD_Gly3P_dh_C"/>
    <property type="match status" value="1"/>
</dbReference>
<reference evidence="6" key="1">
    <citation type="submission" date="2018-06" db="EMBL/GenBank/DDBJ databases">
        <authorList>
            <person name="Zhirakovskaya E."/>
        </authorList>
    </citation>
    <scope>NUCLEOTIDE SEQUENCE</scope>
</reference>
<dbReference type="Pfam" id="PF01210">
    <property type="entry name" value="NAD_Gly3P_dh_N"/>
    <property type="match status" value="1"/>
</dbReference>
<dbReference type="Gene3D" id="1.10.1040.10">
    <property type="entry name" value="N-(1-d-carboxylethyl)-l-norvaline Dehydrogenase, domain 2"/>
    <property type="match status" value="1"/>
</dbReference>
<gene>
    <name evidence="6" type="ORF">MNBD_GAMMA20-2447</name>
</gene>
<feature type="domain" description="Glycerol-3-phosphate dehydrogenase NAD-dependent C-terminal" evidence="5">
    <location>
        <begin position="184"/>
        <end position="324"/>
    </location>
</feature>
<keyword evidence="2 6" id="KW-0560">Oxidoreductase</keyword>
<dbReference type="SUPFAM" id="SSF51735">
    <property type="entry name" value="NAD(P)-binding Rossmann-fold domains"/>
    <property type="match status" value="1"/>
</dbReference>
<dbReference type="InterPro" id="IPR008927">
    <property type="entry name" value="6-PGluconate_DH-like_C_sf"/>
</dbReference>
<dbReference type="InterPro" id="IPR006168">
    <property type="entry name" value="G3P_DH_NAD-dep"/>
</dbReference>
<comment type="similarity">
    <text evidence="1">Belongs to the NAD-dependent glycerol-3-phosphate dehydrogenase family.</text>
</comment>
<dbReference type="InterPro" id="IPR036291">
    <property type="entry name" value="NAD(P)-bd_dom_sf"/>
</dbReference>
<dbReference type="FunFam" id="1.10.1040.10:FF:000001">
    <property type="entry name" value="Glycerol-3-phosphate dehydrogenase [NAD(P)+]"/>
    <property type="match status" value="1"/>
</dbReference>
<dbReference type="GO" id="GO:0047952">
    <property type="term" value="F:glycerol-3-phosphate dehydrogenase [NAD(P)+] activity"/>
    <property type="evidence" value="ECO:0007669"/>
    <property type="project" value="UniProtKB-EC"/>
</dbReference>
<feature type="domain" description="Glycerol-3-phosphate dehydrogenase NAD-dependent N-terminal" evidence="4">
    <location>
        <begin position="9"/>
        <end position="164"/>
    </location>
</feature>
<dbReference type="EMBL" id="UOFU01000408">
    <property type="protein sequence ID" value="VAX05079.1"/>
    <property type="molecule type" value="Genomic_DNA"/>
</dbReference>